<evidence type="ECO:0000313" key="10">
    <source>
        <dbReference type="EMBL" id="NKY31210.1"/>
    </source>
</evidence>
<dbReference type="PROSITE" id="PS00675">
    <property type="entry name" value="SIGMA54_INTERACT_1"/>
    <property type="match status" value="1"/>
</dbReference>
<evidence type="ECO:0000259" key="9">
    <source>
        <dbReference type="PROSITE" id="PS50929"/>
    </source>
</evidence>
<keyword evidence="4 10" id="KW-0067">ATP-binding</keyword>
<feature type="transmembrane region" description="Helical" evidence="7">
    <location>
        <begin position="42"/>
        <end position="63"/>
    </location>
</feature>
<keyword evidence="5 7" id="KW-1133">Transmembrane helix</keyword>
<evidence type="ECO:0000256" key="1">
    <source>
        <dbReference type="ARBA" id="ARBA00004651"/>
    </source>
</evidence>
<reference evidence="10 11" key="1">
    <citation type="submission" date="2020-04" db="EMBL/GenBank/DDBJ databases">
        <title>MicrobeNet Type strains.</title>
        <authorList>
            <person name="Nicholson A.C."/>
        </authorList>
    </citation>
    <scope>NUCLEOTIDE SEQUENCE [LARGE SCALE GENOMIC DNA]</scope>
    <source>
        <strain evidence="10 11">DSM 44956</strain>
    </source>
</reference>
<evidence type="ECO:0000256" key="4">
    <source>
        <dbReference type="ARBA" id="ARBA00022840"/>
    </source>
</evidence>
<accession>A0A7X6R713</accession>
<dbReference type="Pfam" id="PF00664">
    <property type="entry name" value="ABC_membrane"/>
    <property type="match status" value="1"/>
</dbReference>
<keyword evidence="3" id="KW-0547">Nucleotide-binding</keyword>
<dbReference type="AlphaFoldDB" id="A0A7X6R713"/>
<dbReference type="EMBL" id="JAAXOS010000027">
    <property type="protein sequence ID" value="NKY31210.1"/>
    <property type="molecule type" value="Genomic_DNA"/>
</dbReference>
<feature type="transmembrane region" description="Helical" evidence="7">
    <location>
        <begin position="229"/>
        <end position="250"/>
    </location>
</feature>
<dbReference type="SUPFAM" id="SSF52540">
    <property type="entry name" value="P-loop containing nucleoside triphosphate hydrolases"/>
    <property type="match status" value="1"/>
</dbReference>
<evidence type="ECO:0000256" key="5">
    <source>
        <dbReference type="ARBA" id="ARBA00022989"/>
    </source>
</evidence>
<dbReference type="Pfam" id="PF00005">
    <property type="entry name" value="ABC_tran"/>
    <property type="match status" value="1"/>
</dbReference>
<dbReference type="GO" id="GO:0016887">
    <property type="term" value="F:ATP hydrolysis activity"/>
    <property type="evidence" value="ECO:0007669"/>
    <property type="project" value="InterPro"/>
</dbReference>
<organism evidence="10 11">
    <name type="scientific">Nocardia gamkensis</name>
    <dbReference type="NCBI Taxonomy" id="352869"/>
    <lineage>
        <taxon>Bacteria</taxon>
        <taxon>Bacillati</taxon>
        <taxon>Actinomycetota</taxon>
        <taxon>Actinomycetes</taxon>
        <taxon>Mycobacteriales</taxon>
        <taxon>Nocardiaceae</taxon>
        <taxon>Nocardia</taxon>
    </lineage>
</organism>
<dbReference type="GO" id="GO:0005886">
    <property type="term" value="C:plasma membrane"/>
    <property type="evidence" value="ECO:0007669"/>
    <property type="project" value="UniProtKB-SubCell"/>
</dbReference>
<keyword evidence="11" id="KW-1185">Reference proteome</keyword>
<dbReference type="InterPro" id="IPR003439">
    <property type="entry name" value="ABC_transporter-like_ATP-bd"/>
</dbReference>
<evidence type="ECO:0000313" key="11">
    <source>
        <dbReference type="Proteomes" id="UP000540698"/>
    </source>
</evidence>
<feature type="domain" description="ABC transporter" evidence="8">
    <location>
        <begin position="311"/>
        <end position="542"/>
    </location>
</feature>
<dbReference type="PANTHER" id="PTHR24221">
    <property type="entry name" value="ATP-BINDING CASSETTE SUB-FAMILY B"/>
    <property type="match status" value="1"/>
</dbReference>
<dbReference type="PROSITE" id="PS00211">
    <property type="entry name" value="ABC_TRANSPORTER_1"/>
    <property type="match status" value="1"/>
</dbReference>
<dbReference type="GO" id="GO:0005524">
    <property type="term" value="F:ATP binding"/>
    <property type="evidence" value="ECO:0007669"/>
    <property type="project" value="UniProtKB-KW"/>
</dbReference>
<dbReference type="InterPro" id="IPR039421">
    <property type="entry name" value="Type_1_exporter"/>
</dbReference>
<dbReference type="InterPro" id="IPR027417">
    <property type="entry name" value="P-loop_NTPase"/>
</dbReference>
<gene>
    <name evidence="10" type="ORF">HGB38_34165</name>
</gene>
<dbReference type="GO" id="GO:0140359">
    <property type="term" value="F:ABC-type transporter activity"/>
    <property type="evidence" value="ECO:0007669"/>
    <property type="project" value="InterPro"/>
</dbReference>
<dbReference type="SMART" id="SM00382">
    <property type="entry name" value="AAA"/>
    <property type="match status" value="1"/>
</dbReference>
<feature type="domain" description="ABC transmembrane type-1" evidence="9">
    <location>
        <begin position="20"/>
        <end position="285"/>
    </location>
</feature>
<evidence type="ECO:0000256" key="3">
    <source>
        <dbReference type="ARBA" id="ARBA00022741"/>
    </source>
</evidence>
<sequence length="542" mass="58620">MKASYAGAMAAWMAVYSIPLAVGAMVSILLNRVDGGTVDTTAWWVLATVVAAMVSRAVVLYIGLNSTFRLIFRTSAWLRVSALAHVLGTPTTPDTMADGEILNRLRDDSDEIGGLLEWTTDLIYRSVLTVIAVVALAVTDIVMTLPLALLLGGLLVSVVLKRRVADYQVQTREQQGMIGAAIADTLDGVRDLRLSATVEQRLTGLEEAFRRRRSVQLRQQVYTDLLSDLFRNLVTVGTAIVLITMSLRIGANGLEIGKLVLFITYSGWLGQQMYFFGKILARYERGKVSLSRLADLGFGGPQPPDPAEPLPRLQQLCWTSAPDPSRPTTEFTVKPGELVVVTGETGAGKSTLVREIAALQAVRLGSVHWNGIDVTGDHVRLIPPRIAYAGQAPKFVRGTIADNLALGSSGIGPDRIERTLATVHMPAGSAELADGLGTHLDSGSASQLSGGQRQRLALARMLLRSADLYIVDDCDSSIDAHTVRELWTNMPDRRRAAWIVVSHNRDVIAKADRVLEVRRGFRITEVTRSERDPIGGGAGGAP</sequence>
<feature type="transmembrane region" description="Helical" evidence="7">
    <location>
        <begin position="12"/>
        <end position="30"/>
    </location>
</feature>
<dbReference type="InterPro" id="IPR003593">
    <property type="entry name" value="AAA+_ATPase"/>
</dbReference>
<dbReference type="InterPro" id="IPR011527">
    <property type="entry name" value="ABC1_TM_dom"/>
</dbReference>
<evidence type="ECO:0000256" key="2">
    <source>
        <dbReference type="ARBA" id="ARBA00022692"/>
    </source>
</evidence>
<dbReference type="InterPro" id="IPR036640">
    <property type="entry name" value="ABC1_TM_sf"/>
</dbReference>
<keyword evidence="2 7" id="KW-0812">Transmembrane</keyword>
<dbReference type="InterPro" id="IPR025662">
    <property type="entry name" value="Sigma_54_int_dom_ATP-bd_1"/>
</dbReference>
<comment type="caution">
    <text evidence="10">The sequence shown here is derived from an EMBL/GenBank/DDBJ whole genome shotgun (WGS) entry which is preliminary data.</text>
</comment>
<evidence type="ECO:0000259" key="8">
    <source>
        <dbReference type="PROSITE" id="PS50893"/>
    </source>
</evidence>
<dbReference type="Proteomes" id="UP000540698">
    <property type="component" value="Unassembled WGS sequence"/>
</dbReference>
<evidence type="ECO:0000256" key="7">
    <source>
        <dbReference type="SAM" id="Phobius"/>
    </source>
</evidence>
<dbReference type="InterPro" id="IPR017871">
    <property type="entry name" value="ABC_transporter-like_CS"/>
</dbReference>
<dbReference type="PROSITE" id="PS50929">
    <property type="entry name" value="ABC_TM1F"/>
    <property type="match status" value="1"/>
</dbReference>
<dbReference type="Gene3D" id="1.20.1560.10">
    <property type="entry name" value="ABC transporter type 1, transmembrane domain"/>
    <property type="match status" value="1"/>
</dbReference>
<dbReference type="Gene3D" id="3.40.50.300">
    <property type="entry name" value="P-loop containing nucleotide triphosphate hydrolases"/>
    <property type="match status" value="1"/>
</dbReference>
<name>A0A7X6R713_9NOCA</name>
<dbReference type="SUPFAM" id="SSF90123">
    <property type="entry name" value="ABC transporter transmembrane region"/>
    <property type="match status" value="1"/>
</dbReference>
<keyword evidence="6 7" id="KW-0472">Membrane</keyword>
<comment type="subcellular location">
    <subcellularLocation>
        <location evidence="1">Cell membrane</location>
        <topology evidence="1">Multi-pass membrane protein</topology>
    </subcellularLocation>
</comment>
<protein>
    <submittedName>
        <fullName evidence="10">ABC transporter ATP-binding protein</fullName>
    </submittedName>
</protein>
<feature type="transmembrane region" description="Helical" evidence="7">
    <location>
        <begin position="127"/>
        <end position="160"/>
    </location>
</feature>
<dbReference type="PANTHER" id="PTHR24221:SF423">
    <property type="entry name" value="ABC TRANSPORTER"/>
    <property type="match status" value="1"/>
</dbReference>
<evidence type="ECO:0000256" key="6">
    <source>
        <dbReference type="ARBA" id="ARBA00023136"/>
    </source>
</evidence>
<dbReference type="PROSITE" id="PS50893">
    <property type="entry name" value="ABC_TRANSPORTER_2"/>
    <property type="match status" value="1"/>
</dbReference>
<proteinExistence type="predicted"/>